<sequence>MPQWIDTQADGVALLARTSMSGAKELVLRRIRPDTVVPDAALAYGFEPEGEIFVRKNTRFSLTEIRRIFPAAQVADMALEDIVYRVAAPIARLAVPNRQSSARAAEVALPAADHLDVEAAAPSTWAHVPRGRFLMSARSVVVGGVPLVEFEGISYASPESPKAVHEQAVLAAVNAGESLPFAVLVDYPQTAYFGATKRHASTRVAKLLSSLEITERLLEGERAHAVLKNDGFEDLVIVRETRPEGQRLSLTHYCDKNGQITLDAEVVFHIRGGQLHLSETAVENVLRGGEIRSYDAFLANRLSKNWLDQGFALSEVHWPNQPAPSVVRSSPALPEMPPTVGAASVAKVPAGPAAGMTMAFVFDSAAAAKLAVGMSQGAALGNLLAECASPTATNSPRSRIGQNLFGMLLLEDANGVRYLDLRSEEIAEDLSDRGVEYMTISEAQRAGKLTLVQKELVKGALLFGRPVYRALKLADGSGAFFAIERGAAGESYAYKLEFADGGRPHWLSLGAAWMHGAPSDGELLSSRPRPIDAFDQHAFVHKINRAISETSQDVLNERYRMLLLDADRITVRKISEQAYEFSSADDWLPFGDVRVEQSGDYWRASHGTTSSSLRCSLEAACSWANRTIATQREHYLAHLHQTTDGSLQFAIPEQDFTVLRRVLHKASIGEQTSWQSMGVQGDWTVYPKDLRAEIIDDGRLRIAIRGRELIYEICSMEADPVSTFAYYQTEGLRRIGQWLGQVQDDIRWDETVRAHPEGGLLKQRMREYQDLQVKHYGAANFSARVPSTRAREMVLAITDRDVDRLISVIGDNGPNNKSTMRLFQSVSGLKPGHSRTTRAEAVYRFCGYSDEQAAQHARRREDLARVRSMAREAKARIESAANMKVSHNGTEKTGKAMIDDVWAQGYTELSTRRQGASTRYMLRNPTTGQYYDLKEPLTGYARHLVTIKDSANFVPGPTDEPEDVHTPGY</sequence>
<dbReference type="AlphaFoldDB" id="A0A098PTJ5"/>
<organism evidence="1 2">
    <name type="scientific">Xanthomonas axonopodis pv. vasculorum</name>
    <dbReference type="NCBI Taxonomy" id="325777"/>
    <lineage>
        <taxon>Bacteria</taxon>
        <taxon>Pseudomonadati</taxon>
        <taxon>Pseudomonadota</taxon>
        <taxon>Gammaproteobacteria</taxon>
        <taxon>Lysobacterales</taxon>
        <taxon>Lysobacteraceae</taxon>
        <taxon>Xanthomonas</taxon>
    </lineage>
</organism>
<dbReference type="Proteomes" id="UP000028012">
    <property type="component" value="Unassembled WGS sequence"/>
</dbReference>
<name>A0A098PTJ5_9XANT</name>
<protein>
    <submittedName>
        <fullName evidence="1">Uncharacterized protein</fullName>
    </submittedName>
</protein>
<reference evidence="1 2" key="1">
    <citation type="submission" date="2014-09" db="EMBL/GenBank/DDBJ databases">
        <title>A draft genome sequence for Xanthomonas axonopodis pv. vasculorum NCPPB 900.</title>
        <authorList>
            <person name="Harrison J."/>
            <person name="Studholme D.J."/>
        </authorList>
    </citation>
    <scope>NUCLEOTIDE SEQUENCE [LARGE SCALE GENOMIC DNA]</scope>
    <source>
        <strain evidence="1 2">NCPPB 900</strain>
    </source>
</reference>
<comment type="caution">
    <text evidence="1">The sequence shown here is derived from an EMBL/GenBank/DDBJ whole genome shotgun (WGS) entry which is preliminary data.</text>
</comment>
<evidence type="ECO:0000313" key="1">
    <source>
        <dbReference type="EMBL" id="KGE50335.1"/>
    </source>
</evidence>
<proteinExistence type="predicted"/>
<dbReference type="HOGENOM" id="CLU_306274_0_0_6"/>
<dbReference type="EMBL" id="JPHD02000143">
    <property type="protein sequence ID" value="KGE50335.1"/>
    <property type="molecule type" value="Genomic_DNA"/>
</dbReference>
<accession>A0A098PTJ5</accession>
<gene>
    <name evidence="1" type="ORF">GW15_0221450</name>
</gene>
<evidence type="ECO:0000313" key="2">
    <source>
        <dbReference type="Proteomes" id="UP000028012"/>
    </source>
</evidence>
<dbReference type="STRING" id="325777.GW15_0221450"/>